<protein>
    <submittedName>
        <fullName evidence="2">Monooxygenase, FAD-binding</fullName>
    </submittedName>
</protein>
<evidence type="ECO:0000313" key="3">
    <source>
        <dbReference type="Proteomes" id="UP000000753"/>
    </source>
</evidence>
<dbReference type="Gene3D" id="3.50.50.60">
    <property type="entry name" value="FAD/NAD(P)-binding domain"/>
    <property type="match status" value="1"/>
</dbReference>
<dbReference type="PANTHER" id="PTHR43747:SF1">
    <property type="entry name" value="SLR1998 PROTEIN"/>
    <property type="match status" value="1"/>
</dbReference>
<reference evidence="2 3" key="1">
    <citation type="journal article" date="2008" name="PLoS ONE">
        <title>Environmental adaptation: genomic analysis of the piezotolerant and psychrotolerant deep-sea iron reducing bacterium Shewanella piezotolerans WP3.</title>
        <authorList>
            <person name="Wang F."/>
            <person name="Wang J."/>
            <person name="Jian H."/>
            <person name="Zhang B."/>
            <person name="Li S."/>
            <person name="Wang F."/>
            <person name="Zeng X."/>
            <person name="Gao L."/>
            <person name="Bartlett D.H."/>
            <person name="Yu J."/>
            <person name="Hu S."/>
            <person name="Xiao X."/>
        </authorList>
    </citation>
    <scope>NUCLEOTIDE SEQUENCE [LARGE SCALE GENOMIC DNA]</scope>
    <source>
        <strain evidence="3">WP3 / JCM 13877</strain>
    </source>
</reference>
<name>B8CHK5_SHEPW</name>
<dbReference type="Proteomes" id="UP000000753">
    <property type="component" value="Chromosome"/>
</dbReference>
<keyword evidence="2" id="KW-0503">Monooxygenase</keyword>
<dbReference type="OrthoDB" id="103324at2"/>
<dbReference type="PRINTS" id="PR00420">
    <property type="entry name" value="RNGMNOXGNASE"/>
</dbReference>
<dbReference type="HOGENOM" id="CLU_024648_4_1_6"/>
<dbReference type="EMBL" id="CP000472">
    <property type="protein sequence ID" value="ACJ27131.1"/>
    <property type="molecule type" value="Genomic_DNA"/>
</dbReference>
<organism evidence="2 3">
    <name type="scientific">Shewanella piezotolerans (strain WP3 / JCM 13877)</name>
    <dbReference type="NCBI Taxonomy" id="225849"/>
    <lineage>
        <taxon>Bacteria</taxon>
        <taxon>Pseudomonadati</taxon>
        <taxon>Pseudomonadota</taxon>
        <taxon>Gammaproteobacteria</taxon>
        <taxon>Alteromonadales</taxon>
        <taxon>Shewanellaceae</taxon>
        <taxon>Shewanella</taxon>
    </lineage>
</organism>
<dbReference type="GO" id="GO:0071949">
    <property type="term" value="F:FAD binding"/>
    <property type="evidence" value="ECO:0007669"/>
    <property type="project" value="InterPro"/>
</dbReference>
<dbReference type="GO" id="GO:0004497">
    <property type="term" value="F:monooxygenase activity"/>
    <property type="evidence" value="ECO:0007669"/>
    <property type="project" value="UniProtKB-KW"/>
</dbReference>
<proteinExistence type="predicted"/>
<dbReference type="AlphaFoldDB" id="B8CHK5"/>
<keyword evidence="3" id="KW-1185">Reference proteome</keyword>
<dbReference type="InterPro" id="IPR050816">
    <property type="entry name" value="Flavin-dep_Halogenase_NPB"/>
</dbReference>
<evidence type="ECO:0000259" key="1">
    <source>
        <dbReference type="Pfam" id="PF01494"/>
    </source>
</evidence>
<gene>
    <name evidence="2" type="ordered locus">swp_0294</name>
</gene>
<keyword evidence="2" id="KW-0560">Oxidoreductase</keyword>
<dbReference type="InterPro" id="IPR002938">
    <property type="entry name" value="FAD-bd"/>
</dbReference>
<dbReference type="STRING" id="225849.swp_0294"/>
<evidence type="ECO:0000313" key="2">
    <source>
        <dbReference type="EMBL" id="ACJ27131.1"/>
    </source>
</evidence>
<feature type="domain" description="FAD-binding" evidence="1">
    <location>
        <begin position="15"/>
        <end position="339"/>
    </location>
</feature>
<accession>B8CHK5</accession>
<dbReference type="RefSeq" id="WP_020910514.1">
    <property type="nucleotide sequence ID" value="NC_011566.1"/>
</dbReference>
<sequence>MLSTHVHQNTKSVEEVDVAIIGAGPSGSIAASLLHAQGKRVLVLEKQHFPRFSIGESLLPCCMQVIAEANMLDAVNQAGFQYKNGAAFRCGDQYTTFDFEDKFSQGPGTTFQVERAKFDKLLADEATKQGVEIRYGQSVESVDLTNAPQLTVNREAGESYRVNAKFILDASGFGRVLPRLLELGKPSSLPTRTAVFNHIQDNITCSDFDRNKILISVHPQNQDIWYWLIPFSDGRCSIGVVAEPHLLGDLTANLDDVLLEMVSQEPGLKRLLANAELINECGILKGYSANVTTLANQKFALLGNAGEFLDPVFSSGVTIAMQSASLAAKALVKQLDGESINWQTEYAEPLMKGVDTFRTYVEAWYDCRFQEAIFYQQPDVTIKQMICSILAGYAWDQKNPFVSESKRRLNMVVELCRS</sequence>
<dbReference type="InterPro" id="IPR036188">
    <property type="entry name" value="FAD/NAD-bd_sf"/>
</dbReference>
<dbReference type="SUPFAM" id="SSF51905">
    <property type="entry name" value="FAD/NAD(P)-binding domain"/>
    <property type="match status" value="1"/>
</dbReference>
<dbReference type="KEGG" id="swp:swp_0294"/>
<dbReference type="eggNOG" id="COG0644">
    <property type="taxonomic scope" value="Bacteria"/>
</dbReference>
<dbReference type="Pfam" id="PF01494">
    <property type="entry name" value="FAD_binding_3"/>
    <property type="match status" value="1"/>
</dbReference>
<dbReference type="PANTHER" id="PTHR43747">
    <property type="entry name" value="FAD-BINDING PROTEIN"/>
    <property type="match status" value="1"/>
</dbReference>